<dbReference type="GO" id="GO:0016832">
    <property type="term" value="F:aldehyde-lyase activity"/>
    <property type="evidence" value="ECO:0007669"/>
    <property type="project" value="InterPro"/>
</dbReference>
<comment type="caution">
    <text evidence="2">The sequence shown here is derived from an EMBL/GenBank/DDBJ whole genome shotgun (WGS) entry which is preliminary data.</text>
</comment>
<evidence type="ECO:0000313" key="3">
    <source>
        <dbReference type="Proteomes" id="UP000017559"/>
    </source>
</evidence>
<dbReference type="OrthoDB" id="3252187at2759"/>
<reference evidence="2 3" key="1">
    <citation type="journal article" date="2014" name="BMC Genomics">
        <title>Genome and secretome analysis of the hemibiotrophic fungal pathogen, Moniliophthora roreri, which causes frosty pod rot disease of cacao: mechanisms of the biotrophic and necrotrophic phases.</title>
        <authorList>
            <person name="Meinhardt L.W."/>
            <person name="Costa G.G.L."/>
            <person name="Thomazella D.P.T."/>
            <person name="Teixeira P.J.P.L."/>
            <person name="Carazzolle M.F."/>
            <person name="Schuster S.C."/>
            <person name="Carlson J.E."/>
            <person name="Guiltinan M.J."/>
            <person name="Mieczkowski P."/>
            <person name="Farmer A."/>
            <person name="Ramaraj T."/>
            <person name="Crozier J."/>
            <person name="Davis R.E."/>
            <person name="Shao J."/>
            <person name="Melnick R.L."/>
            <person name="Pereira G.A.G."/>
            <person name="Bailey B.A."/>
        </authorList>
    </citation>
    <scope>NUCLEOTIDE SEQUENCE [LARGE SCALE GENOMIC DNA]</scope>
    <source>
        <strain evidence="2 3">MCA 2997</strain>
    </source>
</reference>
<dbReference type="PANTHER" id="PTHR46791:SF5">
    <property type="entry name" value="CLR5 DOMAIN-CONTAINING PROTEIN-RELATED"/>
    <property type="match status" value="1"/>
</dbReference>
<dbReference type="InterPro" id="IPR058913">
    <property type="entry name" value="Integrase_dom_put"/>
</dbReference>
<feature type="domain" description="Integrase core" evidence="1">
    <location>
        <begin position="107"/>
        <end position="187"/>
    </location>
</feature>
<name>V2W8U1_MONRO</name>
<gene>
    <name evidence="2" type="ORF">Moror_3271</name>
</gene>
<dbReference type="PANTHER" id="PTHR46791">
    <property type="entry name" value="EXPRESSED PROTEIN"/>
    <property type="match status" value="1"/>
</dbReference>
<proteinExistence type="predicted"/>
<organism evidence="2 3">
    <name type="scientific">Moniliophthora roreri (strain MCA 2997)</name>
    <name type="common">Cocoa frosty pod rot fungus</name>
    <name type="synonym">Crinipellis roreri</name>
    <dbReference type="NCBI Taxonomy" id="1381753"/>
    <lineage>
        <taxon>Eukaryota</taxon>
        <taxon>Fungi</taxon>
        <taxon>Dikarya</taxon>
        <taxon>Basidiomycota</taxon>
        <taxon>Agaricomycotina</taxon>
        <taxon>Agaricomycetes</taxon>
        <taxon>Agaricomycetidae</taxon>
        <taxon>Agaricales</taxon>
        <taxon>Marasmiineae</taxon>
        <taxon>Marasmiaceae</taxon>
        <taxon>Moniliophthora</taxon>
    </lineage>
</organism>
<keyword evidence="3" id="KW-1185">Reference proteome</keyword>
<dbReference type="AlphaFoldDB" id="V2W8U1"/>
<sequence>MDSDEKGLEVSASTDWQNVQDELLDLPPMEGASIPQEVVNEFESSTSSGYLSAITDNELDSLILWLRAWYTRAGIRMLDGMLRRLGHIVPYKRIRLSLLQVDPVHREIIIHSFIDSYSHIITGLLASGNNHTYIMLLLFLSAISVFGIPLCLHGDHGIENVWVAAFIDHIWGRRLGAYIWGRLVHNELFEELEAHHGLKHHNHNYLWLLHLLFLPLINEHLTFWAESWNHHRITIWQGGPSCSPYDMFRFDMLVCGWRGGSLEDHRMSQEELEVFGINWKGLHDDVLLQQICQEYVEDGADSWLRRQGPPLKTSRVPLDNPANPFTEDQTQWLRERAQELPTGANIESVQTRWIYGLAYARQVNSDAF</sequence>
<dbReference type="KEGG" id="mrr:Moror_3271"/>
<evidence type="ECO:0000259" key="1">
    <source>
        <dbReference type="Pfam" id="PF24764"/>
    </source>
</evidence>
<dbReference type="GO" id="GO:0008270">
    <property type="term" value="F:zinc ion binding"/>
    <property type="evidence" value="ECO:0007669"/>
    <property type="project" value="InterPro"/>
</dbReference>
<dbReference type="HOGENOM" id="CLU_752452_0_0_1"/>
<dbReference type="PROSITE" id="PS00602">
    <property type="entry name" value="ALDOLASE_CLASS_II_1"/>
    <property type="match status" value="1"/>
</dbReference>
<dbReference type="InterPro" id="IPR000771">
    <property type="entry name" value="FBA_II"/>
</dbReference>
<accession>V2W8U1</accession>
<dbReference type="GO" id="GO:0005975">
    <property type="term" value="P:carbohydrate metabolic process"/>
    <property type="evidence" value="ECO:0007669"/>
    <property type="project" value="InterPro"/>
</dbReference>
<evidence type="ECO:0000313" key="2">
    <source>
        <dbReference type="EMBL" id="ESK83233.1"/>
    </source>
</evidence>
<dbReference type="Proteomes" id="UP000017559">
    <property type="component" value="Unassembled WGS sequence"/>
</dbReference>
<protein>
    <recommendedName>
        <fullName evidence="1">Integrase core domain-containing protein</fullName>
    </recommendedName>
</protein>
<dbReference type="Pfam" id="PF24764">
    <property type="entry name" value="rva_4"/>
    <property type="match status" value="1"/>
</dbReference>
<dbReference type="EMBL" id="AWSO01001610">
    <property type="protein sequence ID" value="ESK83233.1"/>
    <property type="molecule type" value="Genomic_DNA"/>
</dbReference>